<dbReference type="SUPFAM" id="SSF56529">
    <property type="entry name" value="FAH"/>
    <property type="match status" value="1"/>
</dbReference>
<evidence type="ECO:0000313" key="5">
    <source>
        <dbReference type="EMBL" id="SMC32855.1"/>
    </source>
</evidence>
<keyword evidence="6" id="KW-1185">Reference proteome</keyword>
<dbReference type="PANTHER" id="PTHR42796">
    <property type="entry name" value="FUMARYLACETOACETATE HYDROLASE DOMAIN-CONTAINING PROTEIN 2A-RELATED"/>
    <property type="match status" value="1"/>
</dbReference>
<dbReference type="STRING" id="1938817.SAMN06296008_102141"/>
<dbReference type="RefSeq" id="WP_084282435.1">
    <property type="nucleotide sequence ID" value="NZ_FWXJ01000002.1"/>
</dbReference>
<dbReference type="PANTHER" id="PTHR42796:SF4">
    <property type="entry name" value="FUMARYLACETOACETATE HYDROLASE DOMAIN-CONTAINING PROTEIN 2A"/>
    <property type="match status" value="1"/>
</dbReference>
<dbReference type="OrthoDB" id="9805307at2"/>
<dbReference type="InterPro" id="IPR036663">
    <property type="entry name" value="Fumarylacetoacetase_C_sf"/>
</dbReference>
<sequence>MKLVSFLHAGKAHYGVLKGQRVIDLSVRLGGLYPDIISFIAGNGQAVAESMIKESDGDFDYDGLHLLPVVPNPGKIFCAGLNYHDHVDEANRAIGNRKAPDRAMIFARWPESLTGHLRPIMRPKVSQMLDWEAEMLIVIGKPTGRYVPKDKTLDYIFGYSCMNEACLRDYQRHSSQINPGKNFEQTGAIGPWLVTADEIADPMNLNIEMRLNGQVMQKANTSQMIHSIQAIIEYITEWTTLQPGDIIASGTMGGVGFARTPPIFMKPGDIAEVEIEQIGILRNTIEDESTTLGPL</sequence>
<proteinExistence type="inferred from homology"/>
<organism evidence="5 6">
    <name type="scientific">Polynucleobacter kasalickyi</name>
    <dbReference type="NCBI Taxonomy" id="1938817"/>
    <lineage>
        <taxon>Bacteria</taxon>
        <taxon>Pseudomonadati</taxon>
        <taxon>Pseudomonadota</taxon>
        <taxon>Betaproteobacteria</taxon>
        <taxon>Burkholderiales</taxon>
        <taxon>Burkholderiaceae</taxon>
        <taxon>Polynucleobacter</taxon>
    </lineage>
</organism>
<feature type="domain" description="Fumarylacetoacetase-like C-terminal" evidence="4">
    <location>
        <begin position="75"/>
        <end position="285"/>
    </location>
</feature>
<dbReference type="Gene3D" id="3.90.850.10">
    <property type="entry name" value="Fumarylacetoacetase-like, C-terminal domain"/>
    <property type="match status" value="1"/>
</dbReference>
<dbReference type="Pfam" id="PF01557">
    <property type="entry name" value="FAA_hydrolase"/>
    <property type="match status" value="1"/>
</dbReference>
<protein>
    <submittedName>
        <fullName evidence="5">2-keto-4-pentenoate hydratase/2-oxohepta-3-ene-1,7-dioic acid hydratase (Catechol pathway)</fullName>
    </submittedName>
</protein>
<comment type="similarity">
    <text evidence="2">Belongs to the FAH family.</text>
</comment>
<name>A0A1W1Y9N3_9BURK</name>
<evidence type="ECO:0000259" key="4">
    <source>
        <dbReference type="Pfam" id="PF01557"/>
    </source>
</evidence>
<evidence type="ECO:0000313" key="6">
    <source>
        <dbReference type="Proteomes" id="UP000192708"/>
    </source>
</evidence>
<dbReference type="GO" id="GO:0044281">
    <property type="term" value="P:small molecule metabolic process"/>
    <property type="evidence" value="ECO:0007669"/>
    <property type="project" value="UniProtKB-ARBA"/>
</dbReference>
<comment type="cofactor">
    <cofactor evidence="1">
        <name>Mg(2+)</name>
        <dbReference type="ChEBI" id="CHEBI:18420"/>
    </cofactor>
</comment>
<evidence type="ECO:0000256" key="1">
    <source>
        <dbReference type="ARBA" id="ARBA00001946"/>
    </source>
</evidence>
<dbReference type="GO" id="GO:0003824">
    <property type="term" value="F:catalytic activity"/>
    <property type="evidence" value="ECO:0007669"/>
    <property type="project" value="InterPro"/>
</dbReference>
<dbReference type="InterPro" id="IPR051121">
    <property type="entry name" value="FAH"/>
</dbReference>
<dbReference type="Proteomes" id="UP000192708">
    <property type="component" value="Unassembled WGS sequence"/>
</dbReference>
<gene>
    <name evidence="5" type="ORF">SAMN06296008_102141</name>
</gene>
<dbReference type="InterPro" id="IPR011234">
    <property type="entry name" value="Fumarylacetoacetase-like_C"/>
</dbReference>
<keyword evidence="3" id="KW-0479">Metal-binding</keyword>
<evidence type="ECO:0000256" key="3">
    <source>
        <dbReference type="ARBA" id="ARBA00022723"/>
    </source>
</evidence>
<accession>A0A1W1Y9N3</accession>
<dbReference type="AlphaFoldDB" id="A0A1W1Y9N3"/>
<dbReference type="EMBL" id="FWXJ01000002">
    <property type="protein sequence ID" value="SMC32855.1"/>
    <property type="molecule type" value="Genomic_DNA"/>
</dbReference>
<reference evidence="5 6" key="1">
    <citation type="submission" date="2017-04" db="EMBL/GenBank/DDBJ databases">
        <authorList>
            <person name="Afonso C.L."/>
            <person name="Miller P.J."/>
            <person name="Scott M.A."/>
            <person name="Spackman E."/>
            <person name="Goraichik I."/>
            <person name="Dimitrov K.M."/>
            <person name="Suarez D.L."/>
            <person name="Swayne D.E."/>
        </authorList>
    </citation>
    <scope>NUCLEOTIDE SEQUENCE [LARGE SCALE GENOMIC DNA]</scope>
    <source>
        <strain evidence="5 6">VK13</strain>
    </source>
</reference>
<evidence type="ECO:0000256" key="2">
    <source>
        <dbReference type="ARBA" id="ARBA00010211"/>
    </source>
</evidence>
<dbReference type="GO" id="GO:0046872">
    <property type="term" value="F:metal ion binding"/>
    <property type="evidence" value="ECO:0007669"/>
    <property type="project" value="UniProtKB-KW"/>
</dbReference>